<accession>A0AAJ1N6Z2</accession>
<comment type="caution">
    <text evidence="2">The sequence shown here is derived from an EMBL/GenBank/DDBJ whole genome shotgun (WGS) entry which is preliminary data.</text>
</comment>
<dbReference type="RefSeq" id="WP_274713619.1">
    <property type="nucleotide sequence ID" value="NZ_JAILSO010000104.1"/>
</dbReference>
<dbReference type="EMBL" id="JAILSO010000104">
    <property type="protein sequence ID" value="MDE1480191.1"/>
    <property type="molecule type" value="Genomic_DNA"/>
</dbReference>
<proteinExistence type="predicted"/>
<sequence>MNGLSKGEYKTNRKMHNQIFKYRQLKFYQYSKVAVGDTTTLNIYVYKWFIVLIAIPMLLYGSFVIGFIPTFKELIELWEEPVSFDSLRQIPDGLLKLENTLPPQSK</sequence>
<reference evidence="2" key="1">
    <citation type="submission" date="2021-08" db="EMBL/GenBank/DDBJ databases">
        <authorList>
            <person name="Papudeshi B."/>
            <person name="Bashey-Visser F."/>
        </authorList>
    </citation>
    <scope>NUCLEOTIDE SEQUENCE</scope>
    <source>
        <strain evidence="2">MC_266_E_2016</strain>
    </source>
</reference>
<keyword evidence="1" id="KW-0812">Transmembrane</keyword>
<keyword evidence="1" id="KW-1133">Transmembrane helix</keyword>
<name>A0AAJ1N6Z2_XENBV</name>
<organism evidence="2 3">
    <name type="scientific">Xenorhabdus bovienii</name>
    <name type="common">Xenorhabdus nematophila subsp. bovienii</name>
    <dbReference type="NCBI Taxonomy" id="40576"/>
    <lineage>
        <taxon>Bacteria</taxon>
        <taxon>Pseudomonadati</taxon>
        <taxon>Pseudomonadota</taxon>
        <taxon>Gammaproteobacteria</taxon>
        <taxon>Enterobacterales</taxon>
        <taxon>Morganellaceae</taxon>
        <taxon>Xenorhabdus</taxon>
    </lineage>
</organism>
<evidence type="ECO:0000256" key="1">
    <source>
        <dbReference type="SAM" id="Phobius"/>
    </source>
</evidence>
<keyword evidence="1" id="KW-0472">Membrane</keyword>
<dbReference type="Proteomes" id="UP001222434">
    <property type="component" value="Unassembled WGS sequence"/>
</dbReference>
<reference evidence="2" key="2">
    <citation type="journal article" date="2022" name="J. Evol. Biol.">
        <title>Pre- and post-association barriers to host switching in sympatric mutualists.</title>
        <authorList>
            <person name="Dinges Z.M."/>
            <person name="Phillips R.K."/>
            <person name="Lively C.M."/>
            <person name="Bashey F."/>
        </authorList>
    </citation>
    <scope>NUCLEOTIDE SEQUENCE</scope>
    <source>
        <strain evidence="2">MC_266_E_2016</strain>
    </source>
</reference>
<feature type="transmembrane region" description="Helical" evidence="1">
    <location>
        <begin position="48"/>
        <end position="68"/>
    </location>
</feature>
<evidence type="ECO:0000313" key="3">
    <source>
        <dbReference type="Proteomes" id="UP001222434"/>
    </source>
</evidence>
<gene>
    <name evidence="2" type="ORF">KKJ01_18705</name>
</gene>
<protein>
    <submittedName>
        <fullName evidence="2">Uncharacterized protein</fullName>
    </submittedName>
</protein>
<dbReference type="AlphaFoldDB" id="A0AAJ1N6Z2"/>
<evidence type="ECO:0000313" key="2">
    <source>
        <dbReference type="EMBL" id="MDE1480191.1"/>
    </source>
</evidence>